<dbReference type="GO" id="GO:0003676">
    <property type="term" value="F:nucleic acid binding"/>
    <property type="evidence" value="ECO:0007669"/>
    <property type="project" value="InterPro"/>
</dbReference>
<evidence type="ECO:0000313" key="3">
    <source>
        <dbReference type="Proteomes" id="UP000619265"/>
    </source>
</evidence>
<dbReference type="Proteomes" id="UP000619265">
    <property type="component" value="Unassembled WGS sequence"/>
</dbReference>
<dbReference type="InterPro" id="IPR044730">
    <property type="entry name" value="RNase_H-like_dom_plant"/>
</dbReference>
<accession>A0A834CS49</accession>
<dbReference type="InterPro" id="IPR012337">
    <property type="entry name" value="RNaseH-like_sf"/>
</dbReference>
<proteinExistence type="predicted"/>
<organism evidence="2 3">
    <name type="scientific">Juglans regia</name>
    <name type="common">English walnut</name>
    <dbReference type="NCBI Taxonomy" id="51240"/>
    <lineage>
        <taxon>Eukaryota</taxon>
        <taxon>Viridiplantae</taxon>
        <taxon>Streptophyta</taxon>
        <taxon>Embryophyta</taxon>
        <taxon>Tracheophyta</taxon>
        <taxon>Spermatophyta</taxon>
        <taxon>Magnoliopsida</taxon>
        <taxon>eudicotyledons</taxon>
        <taxon>Gunneridae</taxon>
        <taxon>Pentapetalae</taxon>
        <taxon>rosids</taxon>
        <taxon>fabids</taxon>
        <taxon>Fagales</taxon>
        <taxon>Juglandaceae</taxon>
        <taxon>Juglans</taxon>
    </lineage>
</organism>
<dbReference type="Gramene" id="Jr08_19130_p1">
    <property type="protein sequence ID" value="cds.Jr08_19130_p1"/>
    <property type="gene ID" value="Jr08_19130"/>
</dbReference>
<dbReference type="InterPro" id="IPR052929">
    <property type="entry name" value="RNase_H-like_EbsB-rel"/>
</dbReference>
<dbReference type="SUPFAM" id="SSF53098">
    <property type="entry name" value="Ribonuclease H-like"/>
    <property type="match status" value="1"/>
</dbReference>
<dbReference type="EMBL" id="LIHL02000008">
    <property type="protein sequence ID" value="KAF5463191.1"/>
    <property type="molecule type" value="Genomic_DNA"/>
</dbReference>
<reference evidence="2" key="1">
    <citation type="submission" date="2015-10" db="EMBL/GenBank/DDBJ databases">
        <authorList>
            <person name="Martinez-Garcia P.J."/>
            <person name="Crepeau M.W."/>
            <person name="Puiu D."/>
            <person name="Gonzalez-Ibeas D."/>
            <person name="Whalen J."/>
            <person name="Stevens K."/>
            <person name="Paul R."/>
            <person name="Butterfield T."/>
            <person name="Britton M."/>
            <person name="Reagan R."/>
            <person name="Chakraborty S."/>
            <person name="Walawage S.L."/>
            <person name="Vasquez-Gross H.A."/>
            <person name="Cardeno C."/>
            <person name="Famula R."/>
            <person name="Pratt K."/>
            <person name="Kuruganti S."/>
            <person name="Aradhya M.K."/>
            <person name="Leslie C.A."/>
            <person name="Dandekar A.M."/>
            <person name="Salzberg S.L."/>
            <person name="Wegrzyn J.L."/>
            <person name="Langley C.H."/>
            <person name="Neale D.B."/>
        </authorList>
    </citation>
    <scope>NUCLEOTIDE SEQUENCE</scope>
    <source>
        <tissue evidence="2">Leaves</tissue>
    </source>
</reference>
<dbReference type="PANTHER" id="PTHR47074:SF48">
    <property type="entry name" value="POLYNUCLEOTIDYL TRANSFERASE, RIBONUCLEASE H-LIKE SUPERFAMILY PROTEIN"/>
    <property type="match status" value="1"/>
</dbReference>
<sequence>MDLVKRGMVWRVRNWKSIKVWKDKWLQSHSTFQVQTVPNSISPEATVSILIDEERHAWKKEMIDEVFKQDEARLICNIPISSSNAVDKLIWGFSNKGVFSVNSIYFSELDTKKLILGESSSSSQDQIQWHRIWKLCVSGKVESVLHVLWECPAAGDVWGDGASPVKKWSGSFADFPSLWSEFLTRLDSDSLKLISDICYRLWTRRNQFVFDNQFASPSMVLKSAAANVELFKEARPAPSIGEENGISNLAEMPLFDSRRKWRAPIPSWLKVNLDACFDKIQQNMSIGIVIRDSSGDVQVMLAAPRSFVPSAYIAECYALLRAVSLCQELGFELVEYESDAKNVVDAINSNSSDMSWPGQIIEDIRLIMASHQTWKLSFIRREGNQAAYVMAKFGLSLESELV</sequence>
<dbReference type="GO" id="GO:0004523">
    <property type="term" value="F:RNA-DNA hybrid ribonuclease activity"/>
    <property type="evidence" value="ECO:0007669"/>
    <property type="project" value="InterPro"/>
</dbReference>
<protein>
    <recommendedName>
        <fullName evidence="1">RNase H type-1 domain-containing protein</fullName>
    </recommendedName>
</protein>
<dbReference type="InterPro" id="IPR036397">
    <property type="entry name" value="RNaseH_sf"/>
</dbReference>
<feature type="domain" description="RNase H type-1" evidence="1">
    <location>
        <begin position="272"/>
        <end position="393"/>
    </location>
</feature>
<reference evidence="2" key="2">
    <citation type="submission" date="2020-03" db="EMBL/GenBank/DDBJ databases">
        <title>Walnut 2.0.</title>
        <authorList>
            <person name="Marrano A."/>
            <person name="Britton M."/>
            <person name="Zimin A.V."/>
            <person name="Zaini P.A."/>
            <person name="Workman R."/>
            <person name="Puiu D."/>
            <person name="Bianco L."/>
            <person name="Allen B.J."/>
            <person name="Troggio M."/>
            <person name="Leslie C.A."/>
            <person name="Timp W."/>
            <person name="Dendekar A."/>
            <person name="Salzberg S.L."/>
            <person name="Neale D.B."/>
        </authorList>
    </citation>
    <scope>NUCLEOTIDE SEQUENCE</scope>
    <source>
        <tissue evidence="2">Leaves</tissue>
    </source>
</reference>
<evidence type="ECO:0000259" key="1">
    <source>
        <dbReference type="Pfam" id="PF13456"/>
    </source>
</evidence>
<dbReference type="CDD" id="cd06222">
    <property type="entry name" value="RNase_H_like"/>
    <property type="match status" value="1"/>
</dbReference>
<dbReference type="Pfam" id="PF13456">
    <property type="entry name" value="RVT_3"/>
    <property type="match status" value="1"/>
</dbReference>
<dbReference type="AlphaFoldDB" id="A0A834CS49"/>
<gene>
    <name evidence="2" type="ORF">F2P56_019127</name>
</gene>
<dbReference type="InterPro" id="IPR002156">
    <property type="entry name" value="RNaseH_domain"/>
</dbReference>
<name>A0A834CS49_JUGRE</name>
<dbReference type="Gene3D" id="3.30.420.10">
    <property type="entry name" value="Ribonuclease H-like superfamily/Ribonuclease H"/>
    <property type="match status" value="1"/>
</dbReference>
<comment type="caution">
    <text evidence="2">The sequence shown here is derived from an EMBL/GenBank/DDBJ whole genome shotgun (WGS) entry which is preliminary data.</text>
</comment>
<evidence type="ECO:0000313" key="2">
    <source>
        <dbReference type="EMBL" id="KAF5463191.1"/>
    </source>
</evidence>
<dbReference type="PANTHER" id="PTHR47074">
    <property type="entry name" value="BNAC02G40300D PROTEIN"/>
    <property type="match status" value="1"/>
</dbReference>